<protein>
    <submittedName>
        <fullName evidence="2">Putative secreted protein</fullName>
    </submittedName>
</protein>
<name>A0A6B0TZ98_IXORI</name>
<proteinExistence type="predicted"/>
<feature type="signal peptide" evidence="1">
    <location>
        <begin position="1"/>
        <end position="21"/>
    </location>
</feature>
<evidence type="ECO:0000256" key="1">
    <source>
        <dbReference type="SAM" id="SignalP"/>
    </source>
</evidence>
<dbReference type="AlphaFoldDB" id="A0A6B0TZ98"/>
<evidence type="ECO:0000313" key="2">
    <source>
        <dbReference type="EMBL" id="MXU83261.1"/>
    </source>
</evidence>
<feature type="chain" id="PRO_5025361645" evidence="1">
    <location>
        <begin position="22"/>
        <end position="74"/>
    </location>
</feature>
<reference evidence="2" key="1">
    <citation type="submission" date="2019-12" db="EMBL/GenBank/DDBJ databases">
        <title>An insight into the sialome of adult female Ixodes ricinus ticks feeding for 6 days.</title>
        <authorList>
            <person name="Perner J."/>
            <person name="Ribeiro J.M.C."/>
        </authorList>
    </citation>
    <scope>NUCLEOTIDE SEQUENCE</scope>
    <source>
        <strain evidence="2">Semi-engorged</strain>
        <tissue evidence="2">Salivary glands</tissue>
    </source>
</reference>
<sequence length="74" mass="8453">MCRHTLFLAVHLLVVYKVALLQPRLYIPVEVARPPDVLPGVADHLQNLLFLAGQHVPRTLVDLLQREVRCLHAR</sequence>
<accession>A0A6B0TZ98</accession>
<dbReference type="EMBL" id="GIFC01001178">
    <property type="protein sequence ID" value="MXU83261.1"/>
    <property type="molecule type" value="Transcribed_RNA"/>
</dbReference>
<organism evidence="2">
    <name type="scientific">Ixodes ricinus</name>
    <name type="common">Common tick</name>
    <name type="synonym">Acarus ricinus</name>
    <dbReference type="NCBI Taxonomy" id="34613"/>
    <lineage>
        <taxon>Eukaryota</taxon>
        <taxon>Metazoa</taxon>
        <taxon>Ecdysozoa</taxon>
        <taxon>Arthropoda</taxon>
        <taxon>Chelicerata</taxon>
        <taxon>Arachnida</taxon>
        <taxon>Acari</taxon>
        <taxon>Parasitiformes</taxon>
        <taxon>Ixodida</taxon>
        <taxon>Ixodoidea</taxon>
        <taxon>Ixodidae</taxon>
        <taxon>Ixodinae</taxon>
        <taxon>Ixodes</taxon>
    </lineage>
</organism>
<keyword evidence="1" id="KW-0732">Signal</keyword>